<keyword evidence="2" id="KW-1185">Reference proteome</keyword>
<dbReference type="EMBL" id="CP010029">
    <property type="protein sequence ID" value="ANI29990.1"/>
    <property type="molecule type" value="Genomic_DNA"/>
</dbReference>
<sequence>MNTLSNKEMMPHSDRSGGYVVTSRGLESQDAVRVRMLVRQQIETIADTRSREGVLADVLSLILVNVSQLAVSIAQAKTLADIKAAAQPVADTLASVDSAVKNGSLVLPYMVKPEGVTGVLADMTTLSNEVSAILVGAERQS</sequence>
<name>A0ABM6BLM3_YERET</name>
<reference evidence="1 2" key="1">
    <citation type="journal article" date="2016" name="Toxins">
        <title>The Draft Genome Sequence of the Yersinia entomophaga Entomopathogenic Type Strain MH96T.</title>
        <authorList>
            <person name="Hurst M.R."/>
            <person name="Beattie A."/>
            <person name="Altermann E."/>
            <person name="Moraga R.M."/>
            <person name="Harper L.A."/>
            <person name="Calder J."/>
            <person name="Laugraud A."/>
        </authorList>
    </citation>
    <scope>NUCLEOTIDE SEQUENCE [LARGE SCALE GENOMIC DNA]</scope>
    <source>
        <strain evidence="1 2">MH96</strain>
    </source>
</reference>
<organism evidence="1 2">
    <name type="scientific">Yersinia entomophaga</name>
    <dbReference type="NCBI Taxonomy" id="935293"/>
    <lineage>
        <taxon>Bacteria</taxon>
        <taxon>Pseudomonadati</taxon>
        <taxon>Pseudomonadota</taxon>
        <taxon>Gammaproteobacteria</taxon>
        <taxon>Enterobacterales</taxon>
        <taxon>Yersiniaceae</taxon>
        <taxon>Yersinia</taxon>
    </lineage>
</organism>
<gene>
    <name evidence="1" type="ORF">PL78_09180</name>
</gene>
<proteinExistence type="predicted"/>
<evidence type="ECO:0000313" key="2">
    <source>
        <dbReference type="Proteomes" id="UP000266744"/>
    </source>
</evidence>
<protein>
    <submittedName>
        <fullName evidence="1">Uncharacterized protein</fullName>
    </submittedName>
</protein>
<evidence type="ECO:0000313" key="1">
    <source>
        <dbReference type="EMBL" id="ANI29990.1"/>
    </source>
</evidence>
<dbReference type="RefSeq" id="WP_064514944.1">
    <property type="nucleotide sequence ID" value="NZ_CP010029.1"/>
</dbReference>
<dbReference type="Proteomes" id="UP000266744">
    <property type="component" value="Chromosome"/>
</dbReference>
<accession>A0ABM6BLM3</accession>